<dbReference type="EMBL" id="CAMXCT020003335">
    <property type="protein sequence ID" value="CAL1157286.1"/>
    <property type="molecule type" value="Genomic_DNA"/>
</dbReference>
<proteinExistence type="predicted"/>
<dbReference type="AlphaFoldDB" id="A0A9P1G8S1"/>
<protein>
    <submittedName>
        <fullName evidence="1">Uncharacterized protein</fullName>
    </submittedName>
</protein>
<evidence type="ECO:0000313" key="2">
    <source>
        <dbReference type="EMBL" id="CAL4791223.1"/>
    </source>
</evidence>
<dbReference type="Proteomes" id="UP001152797">
    <property type="component" value="Unassembled WGS sequence"/>
</dbReference>
<accession>A0A9P1G8S1</accession>
<evidence type="ECO:0000313" key="1">
    <source>
        <dbReference type="EMBL" id="CAI4003911.1"/>
    </source>
</evidence>
<name>A0A9P1G8S1_9DINO</name>
<keyword evidence="3" id="KW-1185">Reference proteome</keyword>
<gene>
    <name evidence="1" type="ORF">C1SCF055_LOCUS29737</name>
</gene>
<dbReference type="EMBL" id="CAMXCT010003335">
    <property type="protein sequence ID" value="CAI4003911.1"/>
    <property type="molecule type" value="Genomic_DNA"/>
</dbReference>
<dbReference type="EMBL" id="CAMXCT030003335">
    <property type="protein sequence ID" value="CAL4791223.1"/>
    <property type="molecule type" value="Genomic_DNA"/>
</dbReference>
<comment type="caution">
    <text evidence="1">The sequence shown here is derived from an EMBL/GenBank/DDBJ whole genome shotgun (WGS) entry which is preliminary data.</text>
</comment>
<organism evidence="1">
    <name type="scientific">Cladocopium goreaui</name>
    <dbReference type="NCBI Taxonomy" id="2562237"/>
    <lineage>
        <taxon>Eukaryota</taxon>
        <taxon>Sar</taxon>
        <taxon>Alveolata</taxon>
        <taxon>Dinophyceae</taxon>
        <taxon>Suessiales</taxon>
        <taxon>Symbiodiniaceae</taxon>
        <taxon>Cladocopium</taxon>
    </lineage>
</organism>
<reference evidence="1" key="1">
    <citation type="submission" date="2022-10" db="EMBL/GenBank/DDBJ databases">
        <authorList>
            <person name="Chen Y."/>
            <person name="Dougan E. K."/>
            <person name="Chan C."/>
            <person name="Rhodes N."/>
            <person name="Thang M."/>
        </authorList>
    </citation>
    <scope>NUCLEOTIDE SEQUENCE</scope>
</reference>
<evidence type="ECO:0000313" key="3">
    <source>
        <dbReference type="Proteomes" id="UP001152797"/>
    </source>
</evidence>
<reference evidence="2 3" key="2">
    <citation type="submission" date="2024-05" db="EMBL/GenBank/DDBJ databases">
        <authorList>
            <person name="Chen Y."/>
            <person name="Shah S."/>
            <person name="Dougan E. K."/>
            <person name="Thang M."/>
            <person name="Chan C."/>
        </authorList>
    </citation>
    <scope>NUCLEOTIDE SEQUENCE [LARGE SCALE GENOMIC DNA]</scope>
</reference>
<sequence length="135" mass="14922">MCSKGTTLGFGIPSIDYNDLHTQIIQIPILGRSSQRDDSVSAASPGHPGWLADSHCLSLCCSVAAAFLTYCCFQPEADRPIPSWAANRSCQPRVAVKKRYLRAHEHLKAQIKGSQGLHLSHNSWCGDAWKWQDMN</sequence>